<organism evidence="1 2">
    <name type="scientific">Entamoeba invadens IP1</name>
    <dbReference type="NCBI Taxonomy" id="370355"/>
    <lineage>
        <taxon>Eukaryota</taxon>
        <taxon>Amoebozoa</taxon>
        <taxon>Evosea</taxon>
        <taxon>Archamoebae</taxon>
        <taxon>Mastigamoebida</taxon>
        <taxon>Entamoebidae</taxon>
        <taxon>Entamoeba</taxon>
    </lineage>
</organism>
<dbReference type="OrthoDB" id="10051191at2759"/>
<evidence type="ECO:0000313" key="1">
    <source>
        <dbReference type="EMBL" id="ELP87949.1"/>
    </source>
</evidence>
<dbReference type="GeneID" id="14886931"/>
<evidence type="ECO:0008006" key="3">
    <source>
        <dbReference type="Google" id="ProtNLM"/>
    </source>
</evidence>
<accession>A0A0A1U1P7</accession>
<dbReference type="KEGG" id="eiv:EIN_049010"/>
<reference evidence="1 2" key="1">
    <citation type="submission" date="2012-10" db="EMBL/GenBank/DDBJ databases">
        <authorList>
            <person name="Zafar N."/>
            <person name="Inman J."/>
            <person name="Hall N."/>
            <person name="Lorenzi H."/>
            <person name="Caler E."/>
        </authorList>
    </citation>
    <scope>NUCLEOTIDE SEQUENCE [LARGE SCALE GENOMIC DNA]</scope>
    <source>
        <strain evidence="1 2">IP1</strain>
    </source>
</reference>
<dbReference type="InterPro" id="IPR053215">
    <property type="entry name" value="TKL_Ser/Thr_kinase"/>
</dbReference>
<dbReference type="EMBL" id="KB206773">
    <property type="protein sequence ID" value="ELP87949.1"/>
    <property type="molecule type" value="Genomic_DNA"/>
</dbReference>
<gene>
    <name evidence="1" type="ORF">EIN_049010</name>
</gene>
<dbReference type="PANTHER" id="PTHR45756:SF1">
    <property type="entry name" value="PROTEIN KINASE DOMAIN CONTAINING PROTEIN"/>
    <property type="match status" value="1"/>
</dbReference>
<keyword evidence="2" id="KW-1185">Reference proteome</keyword>
<dbReference type="InterPro" id="IPR011009">
    <property type="entry name" value="Kinase-like_dom_sf"/>
</dbReference>
<evidence type="ECO:0000313" key="2">
    <source>
        <dbReference type="Proteomes" id="UP000014680"/>
    </source>
</evidence>
<dbReference type="VEuPathDB" id="AmoebaDB:EIN_049010"/>
<proteinExistence type="predicted"/>
<dbReference type="Proteomes" id="UP000014680">
    <property type="component" value="Unassembled WGS sequence"/>
</dbReference>
<dbReference type="SUPFAM" id="SSF56112">
    <property type="entry name" value="Protein kinase-like (PK-like)"/>
    <property type="match status" value="1"/>
</dbReference>
<name>A0A0A1U1P7_ENTIV</name>
<dbReference type="Gene3D" id="3.30.200.20">
    <property type="entry name" value="Phosphorylase Kinase, domain 1"/>
    <property type="match status" value="1"/>
</dbReference>
<protein>
    <recommendedName>
        <fullName evidence="3">Protein serine/threonine kinase</fullName>
    </recommendedName>
</protein>
<dbReference type="PANTHER" id="PTHR45756">
    <property type="entry name" value="PALMITOYLTRANSFERASE"/>
    <property type="match status" value="1"/>
</dbReference>
<dbReference type="AlphaFoldDB" id="A0A0A1U1P7"/>
<sequence>MIGNDRTSLLKIQFTTQNDKEKFELNVKPSIPVSIKKGRAVEFTVAVYPLCTLEKTIDITCSVLNINKGKISEIKIPVKFASEMSTALDPDELKKVRKLREGSFGIVFKGTYRGNVVAIKEMKKMVVAI</sequence>
<dbReference type="RefSeq" id="XP_004254720.1">
    <property type="nucleotide sequence ID" value="XM_004254672.1"/>
</dbReference>